<keyword evidence="4" id="KW-1185">Reference proteome</keyword>
<dbReference type="EMBL" id="AP022574">
    <property type="protein sequence ID" value="BBX72084.1"/>
    <property type="molecule type" value="Genomic_DNA"/>
</dbReference>
<reference evidence="2 4" key="1">
    <citation type="journal article" date="2019" name="Emerg. Microbes Infect.">
        <title>Comprehensive subspecies identification of 175 nontuberculous mycobacteria species based on 7547 genomic profiles.</title>
        <authorList>
            <person name="Matsumoto Y."/>
            <person name="Kinjo T."/>
            <person name="Motooka D."/>
            <person name="Nabeya D."/>
            <person name="Jung N."/>
            <person name="Uechi K."/>
            <person name="Horii T."/>
            <person name="Iida T."/>
            <person name="Fujita J."/>
            <person name="Nakamura S."/>
        </authorList>
    </citation>
    <scope>NUCLEOTIDE SEQUENCE [LARGE SCALE GENOMIC DNA]</scope>
    <source>
        <strain evidence="2 4">JCM 13323</strain>
    </source>
</reference>
<name>A0A7I7M513_9MYCO</name>
<dbReference type="KEGG" id="mpsc:MPSYJ_00100"/>
<accession>A0A7I7M513</accession>
<sequence>MMRLRALPRFVLLMTVPACGLTACGARGVQAENFVRALAHEISAVDGSLDERAVTTRINGMYSQLGNTSDEKKEILLETACQAKDRWDLSHVSSLDDAANWVAGRSGAPAVKARLLLWDLNELQNEPTLAGTGSLTIDAVCAAA</sequence>
<dbReference type="Proteomes" id="UP000466514">
    <property type="component" value="Chromosome"/>
</dbReference>
<evidence type="ECO:0000313" key="3">
    <source>
        <dbReference type="EMBL" id="BBX72084.1"/>
    </source>
</evidence>
<proteinExistence type="predicted"/>
<keyword evidence="1" id="KW-0732">Signal</keyword>
<evidence type="ECO:0000313" key="4">
    <source>
        <dbReference type="Proteomes" id="UP000466514"/>
    </source>
</evidence>
<gene>
    <name evidence="2" type="ORF">MPSYJ_00100</name>
    <name evidence="3" type="ORF">MPSYJ_55450</name>
</gene>
<evidence type="ECO:0000313" key="2">
    <source>
        <dbReference type="EMBL" id="BBX66549.1"/>
    </source>
</evidence>
<dbReference type="EMBL" id="AP022574">
    <property type="protein sequence ID" value="BBX66549.1"/>
    <property type="molecule type" value="Genomic_DNA"/>
</dbReference>
<protein>
    <recommendedName>
        <fullName evidence="5">Lipoprotein</fullName>
    </recommendedName>
</protein>
<evidence type="ECO:0000256" key="1">
    <source>
        <dbReference type="SAM" id="SignalP"/>
    </source>
</evidence>
<evidence type="ECO:0008006" key="5">
    <source>
        <dbReference type="Google" id="ProtNLM"/>
    </source>
</evidence>
<dbReference type="KEGG" id="mpsc:MPSYJ_55450"/>
<dbReference type="PROSITE" id="PS51257">
    <property type="entry name" value="PROKAR_LIPOPROTEIN"/>
    <property type="match status" value="1"/>
</dbReference>
<feature type="chain" id="PRO_5044657848" description="Lipoprotein" evidence="1">
    <location>
        <begin position="21"/>
        <end position="144"/>
    </location>
</feature>
<organism evidence="2 4">
    <name type="scientific">Mycolicibacterium psychrotolerans</name>
    <dbReference type="NCBI Taxonomy" id="216929"/>
    <lineage>
        <taxon>Bacteria</taxon>
        <taxon>Bacillati</taxon>
        <taxon>Actinomycetota</taxon>
        <taxon>Actinomycetes</taxon>
        <taxon>Mycobacteriales</taxon>
        <taxon>Mycobacteriaceae</taxon>
        <taxon>Mycolicibacterium</taxon>
    </lineage>
</organism>
<dbReference type="AlphaFoldDB" id="A0A7I7M513"/>
<reference evidence="2" key="2">
    <citation type="submission" date="2020-02" db="EMBL/GenBank/DDBJ databases">
        <authorList>
            <person name="Matsumoto Y."/>
            <person name="Motooka D."/>
            <person name="Nakamura S."/>
        </authorList>
    </citation>
    <scope>NUCLEOTIDE SEQUENCE</scope>
    <source>
        <strain evidence="2">JCM 13323</strain>
    </source>
</reference>
<feature type="signal peptide" evidence="1">
    <location>
        <begin position="1"/>
        <end position="20"/>
    </location>
</feature>